<dbReference type="InterPro" id="IPR043502">
    <property type="entry name" value="DNA/RNA_pol_sf"/>
</dbReference>
<reference evidence="4" key="3">
    <citation type="submission" date="2025-09" db="UniProtKB">
        <authorList>
            <consortium name="Ensembl"/>
        </authorList>
    </citation>
    <scope>IDENTIFICATION</scope>
</reference>
<dbReference type="InterPro" id="IPR000477">
    <property type="entry name" value="RT_dom"/>
</dbReference>
<dbReference type="HOGENOM" id="CLU_106422_0_0_1"/>
<dbReference type="EMBL" id="AFYH01071283">
    <property type="status" value="NOT_ANNOTATED_CDS"/>
    <property type="molecule type" value="Genomic_DNA"/>
</dbReference>
<dbReference type="AlphaFoldDB" id="H3B4D0"/>
<dbReference type="InterPro" id="IPR050951">
    <property type="entry name" value="Retrovirus_Pol_polyprotein"/>
</dbReference>
<dbReference type="InterPro" id="IPR043128">
    <property type="entry name" value="Rev_trsase/Diguanyl_cyclase"/>
</dbReference>
<protein>
    <recommendedName>
        <fullName evidence="2">ribonuclease H</fullName>
        <ecNumber evidence="2">3.1.26.4</ecNumber>
    </recommendedName>
</protein>
<dbReference type="PROSITE" id="PS50878">
    <property type="entry name" value="RT_POL"/>
    <property type="match status" value="1"/>
</dbReference>
<comment type="similarity">
    <text evidence="1">Belongs to the beta type-B retroviral polymerase family. HERV class-II K(HML-2) pol subfamily.</text>
</comment>
<evidence type="ECO:0000256" key="1">
    <source>
        <dbReference type="ARBA" id="ARBA00010879"/>
    </source>
</evidence>
<sequence length="153" mass="18151">GRTQFCLHNCKKVTGDPWVLDAVLGYRLEFVSPPVQNFWPRELRFSLDKEVLILQELGKLVQKQVISPVNPDIDLRFVSTIFLVPKKDAGWRPFINLRSLNKFIVFQHFKMEGLHLLRDTLQSGDWMVRLDLKDAYFMIPIHPEDRKWLTFLW</sequence>
<accession>H3B4D0</accession>
<dbReference type="Gene3D" id="3.10.10.10">
    <property type="entry name" value="HIV Type 1 Reverse Transcriptase, subunit A, domain 1"/>
    <property type="match status" value="1"/>
</dbReference>
<dbReference type="Gene3D" id="3.30.70.270">
    <property type="match status" value="1"/>
</dbReference>
<dbReference type="Proteomes" id="UP000008672">
    <property type="component" value="Unassembled WGS sequence"/>
</dbReference>
<evidence type="ECO:0000313" key="5">
    <source>
        <dbReference type="Proteomes" id="UP000008672"/>
    </source>
</evidence>
<evidence type="ECO:0000256" key="2">
    <source>
        <dbReference type="ARBA" id="ARBA00012180"/>
    </source>
</evidence>
<evidence type="ECO:0000313" key="4">
    <source>
        <dbReference type="Ensembl" id="ENSLACP00000016751.1"/>
    </source>
</evidence>
<dbReference type="InParanoid" id="H3B4D0"/>
<keyword evidence="5" id="KW-1185">Reference proteome</keyword>
<dbReference type="Ensembl" id="ENSLACT00000016868.1">
    <property type="protein sequence ID" value="ENSLACP00000016751.1"/>
    <property type="gene ID" value="ENSLACG00000014757.1"/>
</dbReference>
<dbReference type="PANTHER" id="PTHR37984:SF5">
    <property type="entry name" value="PROTEIN NYNRIN-LIKE"/>
    <property type="match status" value="1"/>
</dbReference>
<feature type="domain" description="Reverse transcriptase" evidence="3">
    <location>
        <begin position="65"/>
        <end position="153"/>
    </location>
</feature>
<dbReference type="GeneTree" id="ENSGT00660000097062"/>
<dbReference type="EC" id="3.1.26.4" evidence="2"/>
<organism evidence="4 5">
    <name type="scientific">Latimeria chalumnae</name>
    <name type="common">Coelacanth</name>
    <dbReference type="NCBI Taxonomy" id="7897"/>
    <lineage>
        <taxon>Eukaryota</taxon>
        <taxon>Metazoa</taxon>
        <taxon>Chordata</taxon>
        <taxon>Craniata</taxon>
        <taxon>Vertebrata</taxon>
        <taxon>Euteleostomi</taxon>
        <taxon>Coelacanthiformes</taxon>
        <taxon>Coelacanthidae</taxon>
        <taxon>Latimeria</taxon>
    </lineage>
</organism>
<evidence type="ECO:0000259" key="3">
    <source>
        <dbReference type="PROSITE" id="PS50878"/>
    </source>
</evidence>
<dbReference type="GO" id="GO:0004523">
    <property type="term" value="F:RNA-DNA hybrid ribonuclease activity"/>
    <property type="evidence" value="ECO:0007669"/>
    <property type="project" value="UniProtKB-EC"/>
</dbReference>
<reference evidence="4" key="2">
    <citation type="submission" date="2025-08" db="UniProtKB">
        <authorList>
            <consortium name="Ensembl"/>
        </authorList>
    </citation>
    <scope>IDENTIFICATION</scope>
</reference>
<dbReference type="SUPFAM" id="SSF56672">
    <property type="entry name" value="DNA/RNA polymerases"/>
    <property type="match status" value="1"/>
</dbReference>
<proteinExistence type="inferred from homology"/>
<name>H3B4D0_LATCH</name>
<reference evidence="5" key="1">
    <citation type="submission" date="2011-08" db="EMBL/GenBank/DDBJ databases">
        <title>The draft genome of Latimeria chalumnae.</title>
        <authorList>
            <person name="Di Palma F."/>
            <person name="Alfoldi J."/>
            <person name="Johnson J."/>
            <person name="Berlin A."/>
            <person name="Gnerre S."/>
            <person name="Jaffe D."/>
            <person name="MacCallum I."/>
            <person name="Young S."/>
            <person name="Walker B.J."/>
            <person name="Lander E."/>
            <person name="Lindblad-Toh K."/>
        </authorList>
    </citation>
    <scope>NUCLEOTIDE SEQUENCE [LARGE SCALE GENOMIC DNA]</scope>
    <source>
        <strain evidence="5">Wild caught</strain>
    </source>
</reference>
<dbReference type="Pfam" id="PF00078">
    <property type="entry name" value="RVT_1"/>
    <property type="match status" value="1"/>
</dbReference>
<dbReference type="PANTHER" id="PTHR37984">
    <property type="entry name" value="PROTEIN CBG26694"/>
    <property type="match status" value="1"/>
</dbReference>